<evidence type="ECO:0000313" key="1">
    <source>
        <dbReference type="EMBL" id="TPV33715.1"/>
    </source>
</evidence>
<keyword evidence="2" id="KW-1185">Reference proteome</keyword>
<reference evidence="1 2" key="1">
    <citation type="submission" date="2019-06" db="EMBL/GenBank/DDBJ databases">
        <title>Taxogenomics and systematics of the genus Pantoea.</title>
        <authorList>
            <person name="Tambong J.T."/>
        </authorList>
    </citation>
    <scope>NUCLEOTIDE SEQUENCE [LARGE SCALE GENOMIC DNA]</scope>
    <source>
        <strain evidence="1 2">LMG 24197</strain>
    </source>
</reference>
<comment type="caution">
    <text evidence="1">The sequence shown here is derived from an EMBL/GenBank/DDBJ whole genome shotgun (WGS) entry which is preliminary data.</text>
</comment>
<organism evidence="1 2">
    <name type="scientific">Pantoea eucalypti</name>
    <dbReference type="NCBI Taxonomy" id="470933"/>
    <lineage>
        <taxon>Bacteria</taxon>
        <taxon>Pseudomonadati</taxon>
        <taxon>Pseudomonadota</taxon>
        <taxon>Gammaproteobacteria</taxon>
        <taxon>Enterobacterales</taxon>
        <taxon>Erwiniaceae</taxon>
        <taxon>Pantoea</taxon>
    </lineage>
</organism>
<evidence type="ECO:0000313" key="2">
    <source>
        <dbReference type="Proteomes" id="UP000315469"/>
    </source>
</evidence>
<accession>A0ABY2ZM89</accession>
<sequence>MCDDNAVNALHVHIGKAVEALFYDGEPITRAKVIAQLCLLLDEEPDCILQNEIAGAVSLLTYPFDTK</sequence>
<protein>
    <submittedName>
        <fullName evidence="1">Uncharacterized protein</fullName>
    </submittedName>
</protein>
<gene>
    <name evidence="1" type="ORF">FJW02_15335</name>
</gene>
<dbReference type="GeneID" id="90520684"/>
<dbReference type="EMBL" id="VHJB01000072">
    <property type="protein sequence ID" value="TPV33715.1"/>
    <property type="molecule type" value="Genomic_DNA"/>
</dbReference>
<name>A0ABY2ZM89_9GAMM</name>
<proteinExistence type="predicted"/>
<dbReference type="Proteomes" id="UP000315469">
    <property type="component" value="Unassembled WGS sequence"/>
</dbReference>
<dbReference type="RefSeq" id="WP_105099032.1">
    <property type="nucleotide sequence ID" value="NZ_CP045720.1"/>
</dbReference>